<evidence type="ECO:0000313" key="2">
    <source>
        <dbReference type="EMBL" id="KAG2578350.1"/>
    </source>
</evidence>
<keyword evidence="3" id="KW-1185">Reference proteome</keyword>
<accession>A0A8T0QZ62</accession>
<dbReference type="Proteomes" id="UP000823388">
    <property type="component" value="Chromosome 6N"/>
</dbReference>
<organism evidence="2 3">
    <name type="scientific">Panicum virgatum</name>
    <name type="common">Blackwell switchgrass</name>
    <dbReference type="NCBI Taxonomy" id="38727"/>
    <lineage>
        <taxon>Eukaryota</taxon>
        <taxon>Viridiplantae</taxon>
        <taxon>Streptophyta</taxon>
        <taxon>Embryophyta</taxon>
        <taxon>Tracheophyta</taxon>
        <taxon>Spermatophyta</taxon>
        <taxon>Magnoliopsida</taxon>
        <taxon>Liliopsida</taxon>
        <taxon>Poales</taxon>
        <taxon>Poaceae</taxon>
        <taxon>PACMAD clade</taxon>
        <taxon>Panicoideae</taxon>
        <taxon>Panicodae</taxon>
        <taxon>Paniceae</taxon>
        <taxon>Panicinae</taxon>
        <taxon>Panicum</taxon>
        <taxon>Panicum sect. Hiantes</taxon>
    </lineage>
</organism>
<feature type="compositionally biased region" description="Pro residues" evidence="1">
    <location>
        <begin position="105"/>
        <end position="116"/>
    </location>
</feature>
<protein>
    <submittedName>
        <fullName evidence="2">Uncharacterized protein</fullName>
    </submittedName>
</protein>
<feature type="compositionally biased region" description="Basic and acidic residues" evidence="1">
    <location>
        <begin position="153"/>
        <end position="169"/>
    </location>
</feature>
<dbReference type="EMBL" id="CM029048">
    <property type="protein sequence ID" value="KAG2578350.1"/>
    <property type="molecule type" value="Genomic_DNA"/>
</dbReference>
<evidence type="ECO:0000313" key="3">
    <source>
        <dbReference type="Proteomes" id="UP000823388"/>
    </source>
</evidence>
<name>A0A8T0QZ62_PANVG</name>
<dbReference type="AlphaFoldDB" id="A0A8T0QZ62"/>
<sequence length="169" mass="18340">MVWIIATSSRTGCVTPITKQNERKKIVSTSTAPHCRRGAPRQLHAVASALLASPCFPVTTPRVLRSPEPTPRPAPLLVLCAACTLATASHHGPTPASRPRCATPASPPRCVVPPPSTLRGSRAAWPRAATPMEGLSAAEEEETWGRKGRRGREKNQNWEEDREKGDERE</sequence>
<proteinExistence type="predicted"/>
<comment type="caution">
    <text evidence="2">The sequence shown here is derived from an EMBL/GenBank/DDBJ whole genome shotgun (WGS) entry which is preliminary data.</text>
</comment>
<reference evidence="2" key="1">
    <citation type="submission" date="2020-05" db="EMBL/GenBank/DDBJ databases">
        <title>WGS assembly of Panicum virgatum.</title>
        <authorList>
            <person name="Lovell J.T."/>
            <person name="Jenkins J."/>
            <person name="Shu S."/>
            <person name="Juenger T.E."/>
            <person name="Schmutz J."/>
        </authorList>
    </citation>
    <scope>NUCLEOTIDE SEQUENCE</scope>
    <source>
        <strain evidence="2">AP13</strain>
    </source>
</reference>
<feature type="region of interest" description="Disordered" evidence="1">
    <location>
        <begin position="88"/>
        <end position="169"/>
    </location>
</feature>
<evidence type="ECO:0000256" key="1">
    <source>
        <dbReference type="SAM" id="MobiDB-lite"/>
    </source>
</evidence>
<gene>
    <name evidence="2" type="ORF">PVAP13_6NG228403</name>
</gene>